<dbReference type="AlphaFoldDB" id="L1I6R2"/>
<dbReference type="PaxDb" id="55529-EKX31926"/>
<gene>
    <name evidence="5" type="ORF">GUITHDRAFT_46876</name>
</gene>
<dbReference type="Pfam" id="PF00176">
    <property type="entry name" value="SNF2-rel_dom"/>
    <property type="match status" value="1"/>
</dbReference>
<dbReference type="InterPro" id="IPR049730">
    <property type="entry name" value="SNF2/RAD54-like_C"/>
</dbReference>
<dbReference type="PANTHER" id="PTHR10799">
    <property type="entry name" value="SNF2/RAD54 HELICASE FAMILY"/>
    <property type="match status" value="1"/>
</dbReference>
<feature type="domain" description="Helicase C-terminal" evidence="4">
    <location>
        <begin position="334"/>
        <end position="460"/>
    </location>
</feature>
<dbReference type="GO" id="GO:0016787">
    <property type="term" value="F:hydrolase activity"/>
    <property type="evidence" value="ECO:0007669"/>
    <property type="project" value="UniProtKB-KW"/>
</dbReference>
<dbReference type="SUPFAM" id="SSF52540">
    <property type="entry name" value="P-loop containing nucleoside triphosphate hydrolases"/>
    <property type="match status" value="2"/>
</dbReference>
<dbReference type="InterPro" id="IPR000330">
    <property type="entry name" value="SNF2_N"/>
</dbReference>
<feature type="domain" description="Helicase ATP-binding" evidence="3">
    <location>
        <begin position="25"/>
        <end position="208"/>
    </location>
</feature>
<evidence type="ECO:0000256" key="2">
    <source>
        <dbReference type="ARBA" id="ARBA00022801"/>
    </source>
</evidence>
<dbReference type="CDD" id="cd18793">
    <property type="entry name" value="SF2_C_SNF"/>
    <property type="match status" value="1"/>
</dbReference>
<dbReference type="PROSITE" id="PS51194">
    <property type="entry name" value="HELICASE_CTER"/>
    <property type="match status" value="1"/>
</dbReference>
<dbReference type="EnsemblProtists" id="EKX31926">
    <property type="protein sequence ID" value="EKX31926"/>
    <property type="gene ID" value="GUITHDRAFT_46876"/>
</dbReference>
<evidence type="ECO:0000313" key="6">
    <source>
        <dbReference type="EnsemblProtists" id="EKX31926"/>
    </source>
</evidence>
<evidence type="ECO:0000259" key="3">
    <source>
        <dbReference type="PROSITE" id="PS51192"/>
    </source>
</evidence>
<sequence>QPKCLGTQDNLKLKPYQLVGLNWLRTLHTSEVNGILADEMGLGKTIQTIAFLAHIYEKKVSGPHIIVCPASVVSNWNREFSQWLPSLRVVVYHGSQKERAQIRSEMHDTSSWFACTRVKVLLTLSRDVVVTTYTCFEREAGKQDRAFLRSFNFKVMILDEAHSIKNAGSSRYRHLLHLTCERRILLTGTPINNNLPELLVLLQFLMPELFDPDDEVESESGNLARVKMRQKGCSCSHLLLSHQKVNVERVKKMIKPFVLRRCKCDVLGELVPKDQQVIQKEISDYSDFVLHQMCQDHKRLNKLSLKVQSIFPAIRPSHLFVQPEDISSSAKLRKLEEILPRLQSEGHRVLLFSQWTTMLDIIEDFLIDKDYLYTRLDGSTAVKERQELLDRFNSDTSIFCFLLSTRAGGMGINLTAADTVILHDVDFNPQIDRQAEDRCHRIGQTKPVTVIKLVVQETVD</sequence>
<dbReference type="Pfam" id="PF00271">
    <property type="entry name" value="Helicase_C"/>
    <property type="match status" value="1"/>
</dbReference>
<dbReference type="SMART" id="SM00487">
    <property type="entry name" value="DEXDc"/>
    <property type="match status" value="1"/>
</dbReference>
<reference evidence="5 7" key="1">
    <citation type="journal article" date="2012" name="Nature">
        <title>Algal genomes reveal evolutionary mosaicism and the fate of nucleomorphs.</title>
        <authorList>
            <consortium name="DOE Joint Genome Institute"/>
            <person name="Curtis B.A."/>
            <person name="Tanifuji G."/>
            <person name="Burki F."/>
            <person name="Gruber A."/>
            <person name="Irimia M."/>
            <person name="Maruyama S."/>
            <person name="Arias M.C."/>
            <person name="Ball S.G."/>
            <person name="Gile G.H."/>
            <person name="Hirakawa Y."/>
            <person name="Hopkins J.F."/>
            <person name="Kuo A."/>
            <person name="Rensing S.A."/>
            <person name="Schmutz J."/>
            <person name="Symeonidi A."/>
            <person name="Elias M."/>
            <person name="Eveleigh R.J."/>
            <person name="Herman E.K."/>
            <person name="Klute M.J."/>
            <person name="Nakayama T."/>
            <person name="Obornik M."/>
            <person name="Reyes-Prieto A."/>
            <person name="Armbrust E.V."/>
            <person name="Aves S.J."/>
            <person name="Beiko R.G."/>
            <person name="Coutinho P."/>
            <person name="Dacks J.B."/>
            <person name="Durnford D.G."/>
            <person name="Fast N.M."/>
            <person name="Green B.R."/>
            <person name="Grisdale C.J."/>
            <person name="Hempel F."/>
            <person name="Henrissat B."/>
            <person name="Hoppner M.P."/>
            <person name="Ishida K."/>
            <person name="Kim E."/>
            <person name="Koreny L."/>
            <person name="Kroth P.G."/>
            <person name="Liu Y."/>
            <person name="Malik S.B."/>
            <person name="Maier U.G."/>
            <person name="McRose D."/>
            <person name="Mock T."/>
            <person name="Neilson J.A."/>
            <person name="Onodera N.T."/>
            <person name="Poole A.M."/>
            <person name="Pritham E.J."/>
            <person name="Richards T.A."/>
            <person name="Rocap G."/>
            <person name="Roy S.W."/>
            <person name="Sarai C."/>
            <person name="Schaack S."/>
            <person name="Shirato S."/>
            <person name="Slamovits C.H."/>
            <person name="Spencer D.F."/>
            <person name="Suzuki S."/>
            <person name="Worden A.Z."/>
            <person name="Zauner S."/>
            <person name="Barry K."/>
            <person name="Bell C."/>
            <person name="Bharti A.K."/>
            <person name="Crow J.A."/>
            <person name="Grimwood J."/>
            <person name="Kramer R."/>
            <person name="Lindquist E."/>
            <person name="Lucas S."/>
            <person name="Salamov A."/>
            <person name="McFadden G.I."/>
            <person name="Lane C.E."/>
            <person name="Keeling P.J."/>
            <person name="Gray M.W."/>
            <person name="Grigoriev I.V."/>
            <person name="Archibald J.M."/>
        </authorList>
    </citation>
    <scope>NUCLEOTIDE SEQUENCE</scope>
    <source>
        <strain evidence="5 7">CCMP2712</strain>
    </source>
</reference>
<comment type="subcellular location">
    <subcellularLocation>
        <location evidence="1">Plastid</location>
        <location evidence="1">Chloroplast</location>
    </subcellularLocation>
</comment>
<dbReference type="KEGG" id="gtt:GUITHDRAFT_46876"/>
<dbReference type="InterPro" id="IPR014001">
    <property type="entry name" value="Helicase_ATP-bd"/>
</dbReference>
<dbReference type="OMA" id="NKVMIRN"/>
<dbReference type="Gene3D" id="3.40.50.10810">
    <property type="entry name" value="Tandem AAA-ATPase domain"/>
    <property type="match status" value="1"/>
</dbReference>
<evidence type="ECO:0000256" key="1">
    <source>
        <dbReference type="ARBA" id="ARBA00004229"/>
    </source>
</evidence>
<proteinExistence type="predicted"/>
<keyword evidence="2" id="KW-0378">Hydrolase</keyword>
<evidence type="ECO:0000313" key="5">
    <source>
        <dbReference type="EMBL" id="EKX31926.1"/>
    </source>
</evidence>
<dbReference type="InterPro" id="IPR001650">
    <property type="entry name" value="Helicase_C-like"/>
</dbReference>
<dbReference type="SMART" id="SM00490">
    <property type="entry name" value="HELICc"/>
    <property type="match status" value="1"/>
</dbReference>
<dbReference type="PROSITE" id="PS51192">
    <property type="entry name" value="HELICASE_ATP_BIND_1"/>
    <property type="match status" value="1"/>
</dbReference>
<dbReference type="OrthoDB" id="448448at2759"/>
<protein>
    <submittedName>
        <fullName evidence="5 6">Uncharacterized protein</fullName>
    </submittedName>
</protein>
<feature type="non-terminal residue" evidence="5">
    <location>
        <position position="1"/>
    </location>
</feature>
<dbReference type="InterPro" id="IPR027417">
    <property type="entry name" value="P-loop_NTPase"/>
</dbReference>
<dbReference type="GeneID" id="17288644"/>
<dbReference type="GO" id="GO:0005524">
    <property type="term" value="F:ATP binding"/>
    <property type="evidence" value="ECO:0007669"/>
    <property type="project" value="InterPro"/>
</dbReference>
<dbReference type="Gene3D" id="3.40.50.300">
    <property type="entry name" value="P-loop containing nucleotide triphosphate hydrolases"/>
    <property type="match status" value="1"/>
</dbReference>
<reference evidence="6" key="3">
    <citation type="submission" date="2016-03" db="UniProtKB">
        <authorList>
            <consortium name="EnsemblProtists"/>
        </authorList>
    </citation>
    <scope>IDENTIFICATION</scope>
</reference>
<feature type="non-terminal residue" evidence="5">
    <location>
        <position position="460"/>
    </location>
</feature>
<accession>L1I6R2</accession>
<organism evidence="5">
    <name type="scientific">Guillardia theta (strain CCMP2712)</name>
    <name type="common">Cryptophyte</name>
    <dbReference type="NCBI Taxonomy" id="905079"/>
    <lineage>
        <taxon>Eukaryota</taxon>
        <taxon>Cryptophyceae</taxon>
        <taxon>Pyrenomonadales</taxon>
        <taxon>Geminigeraceae</taxon>
        <taxon>Guillardia</taxon>
    </lineage>
</organism>
<name>L1I6R2_GUITC</name>
<evidence type="ECO:0000259" key="4">
    <source>
        <dbReference type="PROSITE" id="PS51194"/>
    </source>
</evidence>
<dbReference type="eggNOG" id="KOG0389">
    <property type="taxonomic scope" value="Eukaryota"/>
</dbReference>
<reference evidence="7" key="2">
    <citation type="submission" date="2012-11" db="EMBL/GenBank/DDBJ databases">
        <authorList>
            <person name="Kuo A."/>
            <person name="Curtis B.A."/>
            <person name="Tanifuji G."/>
            <person name="Burki F."/>
            <person name="Gruber A."/>
            <person name="Irimia M."/>
            <person name="Maruyama S."/>
            <person name="Arias M.C."/>
            <person name="Ball S.G."/>
            <person name="Gile G.H."/>
            <person name="Hirakawa Y."/>
            <person name="Hopkins J.F."/>
            <person name="Rensing S.A."/>
            <person name="Schmutz J."/>
            <person name="Symeonidi A."/>
            <person name="Elias M."/>
            <person name="Eveleigh R.J."/>
            <person name="Herman E.K."/>
            <person name="Klute M.J."/>
            <person name="Nakayama T."/>
            <person name="Obornik M."/>
            <person name="Reyes-Prieto A."/>
            <person name="Armbrust E.V."/>
            <person name="Aves S.J."/>
            <person name="Beiko R.G."/>
            <person name="Coutinho P."/>
            <person name="Dacks J.B."/>
            <person name="Durnford D.G."/>
            <person name="Fast N.M."/>
            <person name="Green B.R."/>
            <person name="Grisdale C."/>
            <person name="Hempe F."/>
            <person name="Henrissat B."/>
            <person name="Hoppner M.P."/>
            <person name="Ishida K.-I."/>
            <person name="Kim E."/>
            <person name="Koreny L."/>
            <person name="Kroth P.G."/>
            <person name="Liu Y."/>
            <person name="Malik S.-B."/>
            <person name="Maier U.G."/>
            <person name="McRose D."/>
            <person name="Mock T."/>
            <person name="Neilson J.A."/>
            <person name="Onodera N.T."/>
            <person name="Poole A.M."/>
            <person name="Pritham E.J."/>
            <person name="Richards T.A."/>
            <person name="Rocap G."/>
            <person name="Roy S.W."/>
            <person name="Sarai C."/>
            <person name="Schaack S."/>
            <person name="Shirato S."/>
            <person name="Slamovits C.H."/>
            <person name="Spencer D.F."/>
            <person name="Suzuki S."/>
            <person name="Worden A.Z."/>
            <person name="Zauner S."/>
            <person name="Barry K."/>
            <person name="Bell C."/>
            <person name="Bharti A.K."/>
            <person name="Crow J.A."/>
            <person name="Grimwood J."/>
            <person name="Kramer R."/>
            <person name="Lindquist E."/>
            <person name="Lucas S."/>
            <person name="Salamov A."/>
            <person name="McFadden G.I."/>
            <person name="Lane C.E."/>
            <person name="Keeling P.J."/>
            <person name="Gray M.W."/>
            <person name="Grigoriev I.V."/>
            <person name="Archibald J.M."/>
        </authorList>
    </citation>
    <scope>NUCLEOTIDE SEQUENCE</scope>
    <source>
        <strain evidence="7">CCMP2712</strain>
    </source>
</reference>
<keyword evidence="7" id="KW-1185">Reference proteome</keyword>
<dbReference type="Proteomes" id="UP000011087">
    <property type="component" value="Unassembled WGS sequence"/>
</dbReference>
<dbReference type="RefSeq" id="XP_005818906.1">
    <property type="nucleotide sequence ID" value="XM_005818849.1"/>
</dbReference>
<dbReference type="GO" id="GO:0009507">
    <property type="term" value="C:chloroplast"/>
    <property type="evidence" value="ECO:0007669"/>
    <property type="project" value="UniProtKB-SubCell"/>
</dbReference>
<dbReference type="STRING" id="905079.L1I6R2"/>
<dbReference type="HOGENOM" id="CLU_000315_17_8_1"/>
<dbReference type="EMBL" id="JH993225">
    <property type="protein sequence ID" value="EKX31926.1"/>
    <property type="molecule type" value="Genomic_DNA"/>
</dbReference>
<dbReference type="InterPro" id="IPR038718">
    <property type="entry name" value="SNF2-like_sf"/>
</dbReference>
<evidence type="ECO:0000313" key="7">
    <source>
        <dbReference type="Proteomes" id="UP000011087"/>
    </source>
</evidence>